<gene>
    <name evidence="1" type="ORF">SDC9_20150</name>
    <name evidence="2" type="ORF">SDC9_20211</name>
</gene>
<reference evidence="2" key="1">
    <citation type="submission" date="2019-08" db="EMBL/GenBank/DDBJ databases">
        <authorList>
            <person name="Kucharzyk K."/>
            <person name="Murdoch R.W."/>
            <person name="Higgins S."/>
            <person name="Loffler F."/>
        </authorList>
    </citation>
    <scope>NUCLEOTIDE SEQUENCE</scope>
</reference>
<name>A0A644U628_9ZZZZ</name>
<organism evidence="2">
    <name type="scientific">bioreactor metagenome</name>
    <dbReference type="NCBI Taxonomy" id="1076179"/>
    <lineage>
        <taxon>unclassified sequences</taxon>
        <taxon>metagenomes</taxon>
        <taxon>ecological metagenomes</taxon>
    </lineage>
</organism>
<dbReference type="EMBL" id="VSSQ01000080">
    <property type="protein sequence ID" value="MPL74339.1"/>
    <property type="molecule type" value="Genomic_DNA"/>
</dbReference>
<dbReference type="AlphaFoldDB" id="A0A644U628"/>
<dbReference type="EMBL" id="VSSQ01000080">
    <property type="protein sequence ID" value="MPL74400.1"/>
    <property type="molecule type" value="Genomic_DNA"/>
</dbReference>
<evidence type="ECO:0000313" key="2">
    <source>
        <dbReference type="EMBL" id="MPL74400.1"/>
    </source>
</evidence>
<evidence type="ECO:0000313" key="1">
    <source>
        <dbReference type="EMBL" id="MPL74339.1"/>
    </source>
</evidence>
<accession>A0A644U628</accession>
<proteinExistence type="predicted"/>
<comment type="caution">
    <text evidence="2">The sequence shown here is derived from an EMBL/GenBank/DDBJ whole genome shotgun (WGS) entry which is preliminary data.</text>
</comment>
<sequence length="110" mass="12532">MIEIVNGCDFVMRVRILGSDLSPIPYLELDWTVQYYTYPGVVLEASCKDGVLSHNCNVQDSFIEIYINKFNWGRVGNVRRKISVSFPDSRFLDGTVNVITPESITQIKII</sequence>
<protein>
    <submittedName>
        <fullName evidence="2">Uncharacterized protein</fullName>
    </submittedName>
</protein>